<keyword evidence="5" id="KW-0677">Repeat</keyword>
<dbReference type="InterPro" id="IPR051973">
    <property type="entry name" value="tRNA_Anticodon_Mtase-Reg"/>
</dbReference>
<sequence>MESTQTLMPEFYFKGPISALLIQNYGTSKRLLVGEGSVLAVYDLSQKIKIKEFQMFSSCFKILNISMSDDAEKQSKRIIVKTEKSMKVLDQDNYSVIYDFDKHGHDKIVQEKLVGHNLYIINAHNFIEQWDLSSMTLVYRRFCEEECILYSADLNLQNNLIAGGTVFRSILIWENFSNQEQQTETSKVLYRLEGHAGVIFDVKFLKQNQIASVSDDRSLKIWSIDLQEHGKYHLVKEFYGHRSRIWRLAELGYNDLLITVSEDATCKIWNQHSNDNRAIETLKGHQGKNVRALSCYEGLIATGGDDGAVKIWNAEEILMQKQKNQENNQAIIHQYRLPMVESKNQNMEEGIANEEQKVEDSVEIQESQESDVKQKKKKAKVANPKDQVNQIRAIEIIQTIDQNNNSIPYAIAVTNKGSIYGIDMSSSDFKEPRLLFYDENQLNIQDINALTIKSQDKVINLVAISIGDGIAILFKVDLQQNLVQIARIQTCDIKVLNVFLIDESHTLNEDQIGLIASNGRAELIKYSIKNFNDVDIVISQPTIYKVEIKTQFICLVYSSKLNIAVAGDTKGNLFSFDFSQTSDQPLLNFQQLKAHKNERVISLFLDESKGQLYSTSKDNYINVYNFDENKQIQKIQSIKEEDLNIIYNINMMNNKMVLLGFYGNFAYIWNKQENMQIFSIDTKGGNRPLKLKIQEGTNIDEQLYGKHYAFAYSFGDCLVLCNNWLYSSEEEQKVVQSQYTIRECFHGREILCASGFSLKSDKKIILTGGEDSFLKISEYSTNNKDFKMTQSFSNHVASIRSISKAKYRSANLDEGFSQRTYYVLSAGSRMQANLFYAKLNQDNFEMSHLCNFMRSSEQDEEQDFRIMSSAIICHQNQGETVPFVICAFGTSSGELQVFTYHHKKRRLEDLYKIALLSSILTMKKVKVSSNSYAIICGLSNGGIYVLTLKIDQATSQIIVEPSAELEQVHDFGVNTLDACYLKEYNSLVIVSGGDDQQISLLRLELEQSDEGQIKITMKGQFKQYAHSSCIKGLVLSKCNGQLKVASSSYDQRYKEWMIDGDKLVETKTVRHCMSDMNGITIIKSIDQQSSEVCLVGQGISIFQMK</sequence>
<keyword evidence="2" id="KW-0963">Cytoplasm</keyword>
<name>A0A078B5F6_STYLE</name>
<evidence type="ECO:0000256" key="8">
    <source>
        <dbReference type="SAM" id="MobiDB-lite"/>
    </source>
</evidence>
<dbReference type="InterPro" id="IPR015943">
    <property type="entry name" value="WD40/YVTN_repeat-like_dom_sf"/>
</dbReference>
<evidence type="ECO:0000256" key="3">
    <source>
        <dbReference type="ARBA" id="ARBA00022574"/>
    </source>
</evidence>
<dbReference type="OrthoDB" id="348564at2759"/>
<dbReference type="InterPro" id="IPR020472">
    <property type="entry name" value="WD40_PAC1"/>
</dbReference>
<dbReference type="GO" id="GO:0005737">
    <property type="term" value="C:cytoplasm"/>
    <property type="evidence" value="ECO:0007669"/>
    <property type="project" value="UniProtKB-SubCell"/>
</dbReference>
<dbReference type="PANTHER" id="PTHR14344">
    <property type="entry name" value="WD REPEAT PROTEIN"/>
    <property type="match status" value="1"/>
</dbReference>
<evidence type="ECO:0000256" key="5">
    <source>
        <dbReference type="ARBA" id="ARBA00022737"/>
    </source>
</evidence>
<dbReference type="Pfam" id="PF00400">
    <property type="entry name" value="WD40"/>
    <property type="match status" value="3"/>
</dbReference>
<comment type="similarity">
    <text evidence="6">Belongs to the WD repeat WDR6 family.</text>
</comment>
<reference evidence="9 10" key="1">
    <citation type="submission" date="2014-06" db="EMBL/GenBank/DDBJ databases">
        <authorList>
            <person name="Swart Estienne"/>
        </authorList>
    </citation>
    <scope>NUCLEOTIDE SEQUENCE [LARGE SCALE GENOMIC DNA]</scope>
    <source>
        <strain evidence="9 10">130c</strain>
    </source>
</reference>
<dbReference type="Proteomes" id="UP000039865">
    <property type="component" value="Unassembled WGS sequence"/>
</dbReference>
<evidence type="ECO:0000256" key="1">
    <source>
        <dbReference type="ARBA" id="ARBA00004496"/>
    </source>
</evidence>
<dbReference type="PROSITE" id="PS50294">
    <property type="entry name" value="WD_REPEATS_REGION"/>
    <property type="match status" value="1"/>
</dbReference>
<evidence type="ECO:0000313" key="10">
    <source>
        <dbReference type="Proteomes" id="UP000039865"/>
    </source>
</evidence>
<proteinExistence type="inferred from homology"/>
<dbReference type="OMA" id="ECGGWRR"/>
<dbReference type="EMBL" id="CCKQ01016665">
    <property type="protein sequence ID" value="CDW88527.1"/>
    <property type="molecule type" value="Genomic_DNA"/>
</dbReference>
<dbReference type="InParanoid" id="A0A078B5F6"/>
<dbReference type="InterPro" id="IPR001680">
    <property type="entry name" value="WD40_rpt"/>
</dbReference>
<evidence type="ECO:0000256" key="6">
    <source>
        <dbReference type="ARBA" id="ARBA00038255"/>
    </source>
</evidence>
<comment type="subcellular location">
    <subcellularLocation>
        <location evidence="1">Cytoplasm</location>
    </subcellularLocation>
</comment>
<evidence type="ECO:0000313" key="9">
    <source>
        <dbReference type="EMBL" id="CDW88527.1"/>
    </source>
</evidence>
<evidence type="ECO:0000256" key="7">
    <source>
        <dbReference type="PROSITE-ProRule" id="PRU00221"/>
    </source>
</evidence>
<dbReference type="PROSITE" id="PS50082">
    <property type="entry name" value="WD_REPEATS_2"/>
    <property type="match status" value="3"/>
</dbReference>
<evidence type="ECO:0000256" key="4">
    <source>
        <dbReference type="ARBA" id="ARBA00022694"/>
    </source>
</evidence>
<dbReference type="Gene3D" id="2.130.10.10">
    <property type="entry name" value="YVTN repeat-like/Quinoprotein amine dehydrogenase"/>
    <property type="match status" value="3"/>
</dbReference>
<gene>
    <name evidence="9" type="primary">Contig3850.g4119</name>
    <name evidence="9" type="ORF">STYLEM_17649</name>
</gene>
<organism evidence="9 10">
    <name type="scientific">Stylonychia lemnae</name>
    <name type="common">Ciliate</name>
    <dbReference type="NCBI Taxonomy" id="5949"/>
    <lineage>
        <taxon>Eukaryota</taxon>
        <taxon>Sar</taxon>
        <taxon>Alveolata</taxon>
        <taxon>Ciliophora</taxon>
        <taxon>Intramacronucleata</taxon>
        <taxon>Spirotrichea</taxon>
        <taxon>Stichotrichia</taxon>
        <taxon>Sporadotrichida</taxon>
        <taxon>Oxytrichidae</taxon>
        <taxon>Stylonychinae</taxon>
        <taxon>Stylonychia</taxon>
    </lineage>
</organism>
<dbReference type="SUPFAM" id="SSF50978">
    <property type="entry name" value="WD40 repeat-like"/>
    <property type="match status" value="4"/>
</dbReference>
<dbReference type="AlphaFoldDB" id="A0A078B5F6"/>
<dbReference type="SMART" id="SM00320">
    <property type="entry name" value="WD40"/>
    <property type="match status" value="5"/>
</dbReference>
<dbReference type="PANTHER" id="PTHR14344:SF3">
    <property type="entry name" value="WD REPEAT-CONTAINING PROTEIN 6"/>
    <property type="match status" value="1"/>
</dbReference>
<dbReference type="InterPro" id="IPR036322">
    <property type="entry name" value="WD40_repeat_dom_sf"/>
</dbReference>
<feature type="region of interest" description="Disordered" evidence="8">
    <location>
        <begin position="353"/>
        <end position="381"/>
    </location>
</feature>
<dbReference type="PRINTS" id="PR00320">
    <property type="entry name" value="GPROTEINBRPT"/>
</dbReference>
<evidence type="ECO:0000256" key="2">
    <source>
        <dbReference type="ARBA" id="ARBA00022490"/>
    </source>
</evidence>
<dbReference type="GO" id="GO:0030488">
    <property type="term" value="P:tRNA methylation"/>
    <property type="evidence" value="ECO:0007669"/>
    <property type="project" value="TreeGrafter"/>
</dbReference>
<feature type="repeat" description="WD" evidence="7">
    <location>
        <begin position="192"/>
        <end position="225"/>
    </location>
</feature>
<keyword evidence="10" id="KW-1185">Reference proteome</keyword>
<accession>A0A078B5F6</accession>
<keyword evidence="3 7" id="KW-0853">WD repeat</keyword>
<feature type="repeat" description="WD" evidence="7">
    <location>
        <begin position="299"/>
        <end position="313"/>
    </location>
</feature>
<keyword evidence="4" id="KW-0819">tRNA processing</keyword>
<protein>
    <submittedName>
        <fullName evidence="9">Wd40 repeat domain-containing protein</fullName>
    </submittedName>
</protein>
<feature type="repeat" description="WD" evidence="7">
    <location>
        <begin position="238"/>
        <end position="279"/>
    </location>
</feature>